<dbReference type="GO" id="GO:0004449">
    <property type="term" value="F:isocitrate dehydrogenase (NAD+) activity"/>
    <property type="evidence" value="ECO:0007669"/>
    <property type="project" value="TreeGrafter"/>
</dbReference>
<dbReference type="OrthoDB" id="10261637at2759"/>
<evidence type="ECO:0000313" key="5">
    <source>
        <dbReference type="Proteomes" id="UP000240830"/>
    </source>
</evidence>
<dbReference type="STRING" id="1246581.A0A2H9TPR9"/>
<comment type="similarity">
    <text evidence="1">Belongs to the isocitrate and isopropylmalate dehydrogenases family.</text>
</comment>
<dbReference type="GO" id="GO:0000287">
    <property type="term" value="F:magnesium ion binding"/>
    <property type="evidence" value="ECO:0007669"/>
    <property type="project" value="InterPro"/>
</dbReference>
<keyword evidence="2" id="KW-0816">Tricarboxylic acid cycle</keyword>
<accession>A0A2H9TPR9</accession>
<sequence>MIPGDGVGNELCRSVESVFAAAKVPVDFEHVHLSGYSRDTHDVQHAIASLRKNRIGLKGIIYTPQSGPETSINVAIRHALDIYANVVHIRALPGCQARYPDIDMVVIRENTEGEYSGLEHQPVPGVVESLKVTTREKSRRIVQFAFDYAVQNGRRKVTCVHKANIMKLTDGLFLRTFLEVAEKNRHMGVETDHMIVDNTAMQLVSRPGQFDVIVTPNLYGNIVTNIGAGLVGGAGLIPGYNIGRDYAIFEPRQSRVNVAEFRVHVASPRSNLPCRADSQCRDDHLVSGKGIWHIAMDIML</sequence>
<dbReference type="PANTHER" id="PTHR11835">
    <property type="entry name" value="DECARBOXYLATING DEHYDROGENASES-ISOCITRATE, ISOPROPYLMALATE, TARTRATE"/>
    <property type="match status" value="1"/>
</dbReference>
<feature type="domain" description="Isopropylmalate dehydrogenase-like" evidence="3">
    <location>
        <begin position="1"/>
        <end position="291"/>
    </location>
</feature>
<proteinExistence type="inferred from homology"/>
<comment type="caution">
    <text evidence="4">The sequence shown here is derived from an EMBL/GenBank/DDBJ whole genome shotgun (WGS) entry which is preliminary data.</text>
</comment>
<dbReference type="SUPFAM" id="SSF53659">
    <property type="entry name" value="Isocitrate/Isopropylmalate dehydrogenase-like"/>
    <property type="match status" value="1"/>
</dbReference>
<name>A0A2H9TPR9_9FUNG</name>
<reference evidence="4 5" key="1">
    <citation type="submission" date="2016-10" db="EMBL/GenBank/DDBJ databases">
        <title>The genome of Paramicrosporidium saccamoebae is the missing link in understanding Cryptomycota and Microsporidia evolution.</title>
        <authorList>
            <person name="Quandt C.A."/>
            <person name="Beaudet D."/>
            <person name="Corsaro D."/>
            <person name="Michel R."/>
            <person name="Corradi N."/>
            <person name="James T."/>
        </authorList>
    </citation>
    <scope>NUCLEOTIDE SEQUENCE [LARGE SCALE GENOMIC DNA]</scope>
    <source>
        <strain evidence="4 5">KSL3</strain>
    </source>
</reference>
<protein>
    <recommendedName>
        <fullName evidence="3">Isopropylmalate dehydrogenase-like domain-containing protein</fullName>
    </recommendedName>
</protein>
<dbReference type="Pfam" id="PF00180">
    <property type="entry name" value="Iso_dh"/>
    <property type="match status" value="1"/>
</dbReference>
<dbReference type="GO" id="GO:0005739">
    <property type="term" value="C:mitochondrion"/>
    <property type="evidence" value="ECO:0007669"/>
    <property type="project" value="TreeGrafter"/>
</dbReference>
<dbReference type="InterPro" id="IPR019818">
    <property type="entry name" value="IsoCit/isopropylmalate_DH_CS"/>
</dbReference>
<dbReference type="Proteomes" id="UP000240830">
    <property type="component" value="Unassembled WGS sequence"/>
</dbReference>
<evidence type="ECO:0000313" key="4">
    <source>
        <dbReference type="EMBL" id="PJF19732.1"/>
    </source>
</evidence>
<dbReference type="Gene3D" id="3.40.718.10">
    <property type="entry name" value="Isopropylmalate Dehydrogenase"/>
    <property type="match status" value="1"/>
</dbReference>
<dbReference type="AlphaFoldDB" id="A0A2H9TPR9"/>
<evidence type="ECO:0000256" key="2">
    <source>
        <dbReference type="ARBA" id="ARBA00022532"/>
    </source>
</evidence>
<dbReference type="PROSITE" id="PS00470">
    <property type="entry name" value="IDH_IMDH"/>
    <property type="match status" value="1"/>
</dbReference>
<dbReference type="SMART" id="SM01329">
    <property type="entry name" value="Iso_dh"/>
    <property type="match status" value="1"/>
</dbReference>
<evidence type="ECO:0000259" key="3">
    <source>
        <dbReference type="SMART" id="SM01329"/>
    </source>
</evidence>
<dbReference type="GO" id="GO:0051287">
    <property type="term" value="F:NAD binding"/>
    <property type="evidence" value="ECO:0007669"/>
    <property type="project" value="InterPro"/>
</dbReference>
<dbReference type="GO" id="GO:0006102">
    <property type="term" value="P:isocitrate metabolic process"/>
    <property type="evidence" value="ECO:0007669"/>
    <property type="project" value="TreeGrafter"/>
</dbReference>
<evidence type="ECO:0000256" key="1">
    <source>
        <dbReference type="ARBA" id="ARBA00007769"/>
    </source>
</evidence>
<organism evidence="4 5">
    <name type="scientific">Paramicrosporidium saccamoebae</name>
    <dbReference type="NCBI Taxonomy" id="1246581"/>
    <lineage>
        <taxon>Eukaryota</taxon>
        <taxon>Fungi</taxon>
        <taxon>Fungi incertae sedis</taxon>
        <taxon>Cryptomycota</taxon>
        <taxon>Cryptomycota incertae sedis</taxon>
        <taxon>Paramicrosporidium</taxon>
    </lineage>
</organism>
<gene>
    <name evidence="4" type="ORF">PSACC_00458</name>
</gene>
<dbReference type="GO" id="GO:0006099">
    <property type="term" value="P:tricarboxylic acid cycle"/>
    <property type="evidence" value="ECO:0007669"/>
    <property type="project" value="UniProtKB-KW"/>
</dbReference>
<dbReference type="PANTHER" id="PTHR11835:SF42">
    <property type="entry name" value="ISOCITRATE DEHYDROGENASE [NAD] SUBUNIT BETA, MITOCHONDRIAL"/>
    <property type="match status" value="1"/>
</dbReference>
<dbReference type="EMBL" id="MTSL01000044">
    <property type="protein sequence ID" value="PJF19732.1"/>
    <property type="molecule type" value="Genomic_DNA"/>
</dbReference>
<dbReference type="InterPro" id="IPR024084">
    <property type="entry name" value="IsoPropMal-DH-like_dom"/>
</dbReference>
<keyword evidence="5" id="KW-1185">Reference proteome</keyword>